<evidence type="ECO:0000256" key="1">
    <source>
        <dbReference type="ARBA" id="ARBA00003469"/>
    </source>
</evidence>
<keyword evidence="5" id="KW-0808">Transferase</keyword>
<dbReference type="Proteomes" id="UP001501803">
    <property type="component" value="Unassembled WGS sequence"/>
</dbReference>
<proteinExistence type="inferred from homology"/>
<dbReference type="RefSeq" id="WP_345066632.1">
    <property type="nucleotide sequence ID" value="NZ_BAABCN010000007.1"/>
</dbReference>
<evidence type="ECO:0000256" key="11">
    <source>
        <dbReference type="ARBA" id="ARBA00048179"/>
    </source>
</evidence>
<evidence type="ECO:0000256" key="6">
    <source>
        <dbReference type="ARBA" id="ARBA00022723"/>
    </source>
</evidence>
<comment type="caution">
    <text evidence="14">The sequence shown here is derived from an EMBL/GenBank/DDBJ whole genome shotgun (WGS) entry which is preliminary data.</text>
</comment>
<evidence type="ECO:0000256" key="2">
    <source>
        <dbReference type="ARBA" id="ARBA00004948"/>
    </source>
</evidence>
<dbReference type="PROSITE" id="PS51257">
    <property type="entry name" value="PROKAR_LIPOPROTEIN"/>
    <property type="match status" value="1"/>
</dbReference>
<evidence type="ECO:0000256" key="7">
    <source>
        <dbReference type="ARBA" id="ARBA00022898"/>
    </source>
</evidence>
<accession>A0ABP7KM99</accession>
<evidence type="ECO:0000256" key="8">
    <source>
        <dbReference type="ARBA" id="ARBA00022977"/>
    </source>
</evidence>
<feature type="chain" id="PRO_5047438431" description="Thiamine pyrimidine synthase" evidence="12">
    <location>
        <begin position="31"/>
        <end position="373"/>
    </location>
</feature>
<evidence type="ECO:0000256" key="12">
    <source>
        <dbReference type="SAM" id="SignalP"/>
    </source>
</evidence>
<evidence type="ECO:0000313" key="14">
    <source>
        <dbReference type="EMBL" id="GAA3880402.1"/>
    </source>
</evidence>
<evidence type="ECO:0000313" key="15">
    <source>
        <dbReference type="Proteomes" id="UP001501803"/>
    </source>
</evidence>
<dbReference type="SUPFAM" id="SSF53850">
    <property type="entry name" value="Periplasmic binding protein-like II"/>
    <property type="match status" value="1"/>
</dbReference>
<evidence type="ECO:0000259" key="13">
    <source>
        <dbReference type="SMART" id="SM00062"/>
    </source>
</evidence>
<evidence type="ECO:0000256" key="3">
    <source>
        <dbReference type="ARBA" id="ARBA00009406"/>
    </source>
</evidence>
<dbReference type="InterPro" id="IPR001638">
    <property type="entry name" value="Solute-binding_3/MltF_N"/>
</dbReference>
<keyword evidence="15" id="KW-1185">Reference proteome</keyword>
<protein>
    <recommendedName>
        <fullName evidence="10">Thiamine pyrimidine synthase</fullName>
    </recommendedName>
</protein>
<dbReference type="InterPro" id="IPR027939">
    <property type="entry name" value="NMT1/THI5"/>
</dbReference>
<comment type="subunit">
    <text evidence="4">Homodimer.</text>
</comment>
<keyword evidence="12" id="KW-0732">Signal</keyword>
<keyword evidence="6" id="KW-0479">Metal-binding</keyword>
<dbReference type="InterPro" id="IPR015168">
    <property type="entry name" value="SsuA/THI5"/>
</dbReference>
<keyword evidence="8" id="KW-0784">Thiamine biosynthesis</keyword>
<evidence type="ECO:0000256" key="5">
    <source>
        <dbReference type="ARBA" id="ARBA00022679"/>
    </source>
</evidence>
<comment type="pathway">
    <text evidence="2">Cofactor biosynthesis; thiamine diphosphate biosynthesis.</text>
</comment>
<dbReference type="PANTHER" id="PTHR31528">
    <property type="entry name" value="4-AMINO-5-HYDROXYMETHYL-2-METHYLPYRIMIDINE PHOSPHATE SYNTHASE THI11-RELATED"/>
    <property type="match status" value="1"/>
</dbReference>
<comment type="similarity">
    <text evidence="3">Belongs to the NMT1/THI5 family.</text>
</comment>
<gene>
    <name evidence="14" type="ORF">GCM10022381_23320</name>
</gene>
<comment type="catalytic activity">
    <reaction evidence="11">
        <text>N(6)-(pyridoxal phosphate)-L-lysyl-[4-amino-5-hydroxymethyl-2-methylpyrimidine phosphate synthase] + L-histidyl-[4-amino-5-hydroxymethyl-2-methylpyrimidine phosphate synthase] + 2 Fe(3+) + 4 H2O = L-lysyl-[4-amino-5-hydroxymethyl-2-methylpyrimidine phosphate synthase] + (2S)-2-amino-5-hydroxy-4-oxopentanoyl-[4-amino-5-hydroxymethyl-2-methylpyrimidine phosphate synthase] + 4-amino-2-methyl-5-(phosphooxymethyl)pyrimidine + 3-oxopropanoate + 2 Fe(2+) + 2 H(+)</text>
        <dbReference type="Rhea" id="RHEA:65756"/>
        <dbReference type="Rhea" id="RHEA-COMP:16892"/>
        <dbReference type="Rhea" id="RHEA-COMP:16893"/>
        <dbReference type="Rhea" id="RHEA-COMP:16894"/>
        <dbReference type="Rhea" id="RHEA-COMP:16895"/>
        <dbReference type="ChEBI" id="CHEBI:15377"/>
        <dbReference type="ChEBI" id="CHEBI:15378"/>
        <dbReference type="ChEBI" id="CHEBI:29033"/>
        <dbReference type="ChEBI" id="CHEBI:29034"/>
        <dbReference type="ChEBI" id="CHEBI:29969"/>
        <dbReference type="ChEBI" id="CHEBI:29979"/>
        <dbReference type="ChEBI" id="CHEBI:33190"/>
        <dbReference type="ChEBI" id="CHEBI:58354"/>
        <dbReference type="ChEBI" id="CHEBI:143915"/>
        <dbReference type="ChEBI" id="CHEBI:157692"/>
    </reaction>
    <physiologicalReaction direction="left-to-right" evidence="11">
        <dbReference type="Rhea" id="RHEA:65757"/>
    </physiologicalReaction>
</comment>
<evidence type="ECO:0000256" key="4">
    <source>
        <dbReference type="ARBA" id="ARBA00011738"/>
    </source>
</evidence>
<dbReference type="PANTHER" id="PTHR31528:SF1">
    <property type="entry name" value="4-AMINO-5-HYDROXYMETHYL-2-METHYLPYRIMIDINE PHOSPHATE SYNTHASE THI11-RELATED"/>
    <property type="match status" value="1"/>
</dbReference>
<name>A0ABP7KM99_9MICO</name>
<evidence type="ECO:0000256" key="10">
    <source>
        <dbReference type="ARBA" id="ARBA00033171"/>
    </source>
</evidence>
<dbReference type="SMART" id="SM00062">
    <property type="entry name" value="PBPb"/>
    <property type="match status" value="1"/>
</dbReference>
<keyword evidence="9" id="KW-0408">Iron</keyword>
<sequence>MICITKRMTRTITATLLAGGLLAASAGCSASTPEAASTAATGGGSTAAPAHITIATPTPAGTPAGVPIWTGELNGFFAEENLTVDVVTFPGQPANAVATVIAGQADLVISAPAALIVPTANQGPQGLTWIFTPYQAPTFAIAVLDDSKIKDAGDLEGKTVAMPSTGAPFEPFMKANITGEGGDPSGVQVVAVAGAAAVEQLRQGSVDAIVMNPGDIAQAAAATGTELRMLPLSDNVANDIGAGFLMRSDSTDAEKDVYARYLRAYLKSAIFAKTNPEAALAMNFQLYPAAKPADAAQEKAALANLEATLKLFVPASDGTWGYISPERWDAAIAGLGLTDKIADPSVLFDNSLLETIGDFDAAAVEKQAAAHDK</sequence>
<dbReference type="Gene3D" id="3.40.190.10">
    <property type="entry name" value="Periplasmic binding protein-like II"/>
    <property type="match status" value="2"/>
</dbReference>
<keyword evidence="7" id="KW-0663">Pyridoxal phosphate</keyword>
<feature type="domain" description="Solute-binding protein family 3/N-terminal" evidence="13">
    <location>
        <begin position="51"/>
        <end position="278"/>
    </location>
</feature>
<dbReference type="Pfam" id="PF09084">
    <property type="entry name" value="NMT1"/>
    <property type="match status" value="1"/>
</dbReference>
<feature type="signal peptide" evidence="12">
    <location>
        <begin position="1"/>
        <end position="30"/>
    </location>
</feature>
<evidence type="ECO:0000256" key="9">
    <source>
        <dbReference type="ARBA" id="ARBA00023004"/>
    </source>
</evidence>
<organism evidence="14 15">
    <name type="scientific">Leifsonia kafniensis</name>
    <dbReference type="NCBI Taxonomy" id="475957"/>
    <lineage>
        <taxon>Bacteria</taxon>
        <taxon>Bacillati</taxon>
        <taxon>Actinomycetota</taxon>
        <taxon>Actinomycetes</taxon>
        <taxon>Micrococcales</taxon>
        <taxon>Microbacteriaceae</taxon>
        <taxon>Leifsonia</taxon>
    </lineage>
</organism>
<dbReference type="EMBL" id="BAABCN010000007">
    <property type="protein sequence ID" value="GAA3880402.1"/>
    <property type="molecule type" value="Genomic_DNA"/>
</dbReference>
<reference evidence="15" key="1">
    <citation type="journal article" date="2019" name="Int. J. Syst. Evol. Microbiol.">
        <title>The Global Catalogue of Microorganisms (GCM) 10K type strain sequencing project: providing services to taxonomists for standard genome sequencing and annotation.</title>
        <authorList>
            <consortium name="The Broad Institute Genomics Platform"/>
            <consortium name="The Broad Institute Genome Sequencing Center for Infectious Disease"/>
            <person name="Wu L."/>
            <person name="Ma J."/>
        </authorList>
    </citation>
    <scope>NUCLEOTIDE SEQUENCE [LARGE SCALE GENOMIC DNA]</scope>
    <source>
        <strain evidence="15">JCM 17021</strain>
    </source>
</reference>
<comment type="function">
    <text evidence="1">Responsible for the formation of the pyrimidine heterocycle in the thiamine biosynthesis pathway. Catalyzes the formation of hydroxymethylpyrimidine phosphate (HMP-P) from histidine and pyridoxal phosphate (PLP). The protein uses PLP and the active site histidine to form HMP-P, generating an inactive enzyme. The enzyme can only undergo a single turnover, which suggests it is a suicide enzyme.</text>
</comment>